<feature type="transmembrane region" description="Helical" evidence="1">
    <location>
        <begin position="41"/>
        <end position="63"/>
    </location>
</feature>
<dbReference type="KEGG" id="ccp:CHC_T00005275001"/>
<keyword evidence="1" id="KW-0812">Transmembrane</keyword>
<dbReference type="Gramene" id="CDF36831">
    <property type="protein sequence ID" value="CDF36831"/>
    <property type="gene ID" value="CHC_T00005275001"/>
</dbReference>
<dbReference type="AlphaFoldDB" id="R7QH87"/>
<sequence length="81" mass="8814">MLSGTSHSSAAQKLPFEKPIYESEILRKAKQEVDSNKKLEFYGNIAVIAVGISVLARVGYYIVYGKEGGAQAVPRRTAIAK</sequence>
<dbReference type="OrthoDB" id="4140at2759"/>
<evidence type="ECO:0000313" key="2">
    <source>
        <dbReference type="EMBL" id="CDF36831.1"/>
    </source>
</evidence>
<dbReference type="RefSeq" id="XP_005716650.1">
    <property type="nucleotide sequence ID" value="XM_005716593.1"/>
</dbReference>
<dbReference type="GeneID" id="17324358"/>
<protein>
    <submittedName>
        <fullName evidence="2">Uncharacterized protein</fullName>
    </submittedName>
</protein>
<keyword evidence="3" id="KW-1185">Reference proteome</keyword>
<evidence type="ECO:0000313" key="3">
    <source>
        <dbReference type="Proteomes" id="UP000012073"/>
    </source>
</evidence>
<proteinExistence type="predicted"/>
<dbReference type="Proteomes" id="UP000012073">
    <property type="component" value="Unassembled WGS sequence"/>
</dbReference>
<organism evidence="2 3">
    <name type="scientific">Chondrus crispus</name>
    <name type="common">Carrageen Irish moss</name>
    <name type="synonym">Polymorpha crispa</name>
    <dbReference type="NCBI Taxonomy" id="2769"/>
    <lineage>
        <taxon>Eukaryota</taxon>
        <taxon>Rhodophyta</taxon>
        <taxon>Florideophyceae</taxon>
        <taxon>Rhodymeniophycidae</taxon>
        <taxon>Gigartinales</taxon>
        <taxon>Gigartinaceae</taxon>
        <taxon>Chondrus</taxon>
    </lineage>
</organism>
<dbReference type="EMBL" id="HG001806">
    <property type="protein sequence ID" value="CDF36831.1"/>
    <property type="molecule type" value="Genomic_DNA"/>
</dbReference>
<accession>R7QH87</accession>
<keyword evidence="1" id="KW-0472">Membrane</keyword>
<name>R7QH87_CHOCR</name>
<reference evidence="3" key="1">
    <citation type="journal article" date="2013" name="Proc. Natl. Acad. Sci. U.S.A.">
        <title>Genome structure and metabolic features in the red seaweed Chondrus crispus shed light on evolution of the Archaeplastida.</title>
        <authorList>
            <person name="Collen J."/>
            <person name="Porcel B."/>
            <person name="Carre W."/>
            <person name="Ball S.G."/>
            <person name="Chaparro C."/>
            <person name="Tonon T."/>
            <person name="Barbeyron T."/>
            <person name="Michel G."/>
            <person name="Noel B."/>
            <person name="Valentin K."/>
            <person name="Elias M."/>
            <person name="Artiguenave F."/>
            <person name="Arun A."/>
            <person name="Aury J.M."/>
            <person name="Barbosa-Neto J.F."/>
            <person name="Bothwell J.H."/>
            <person name="Bouget F.Y."/>
            <person name="Brillet L."/>
            <person name="Cabello-Hurtado F."/>
            <person name="Capella-Gutierrez S."/>
            <person name="Charrier B."/>
            <person name="Cladiere L."/>
            <person name="Cock J.M."/>
            <person name="Coelho S.M."/>
            <person name="Colleoni C."/>
            <person name="Czjzek M."/>
            <person name="Da Silva C."/>
            <person name="Delage L."/>
            <person name="Denoeud F."/>
            <person name="Deschamps P."/>
            <person name="Dittami S.M."/>
            <person name="Gabaldon T."/>
            <person name="Gachon C.M."/>
            <person name="Groisillier A."/>
            <person name="Herve C."/>
            <person name="Jabbari K."/>
            <person name="Katinka M."/>
            <person name="Kloareg B."/>
            <person name="Kowalczyk N."/>
            <person name="Labadie K."/>
            <person name="Leblanc C."/>
            <person name="Lopez P.J."/>
            <person name="McLachlan D.H."/>
            <person name="Meslet-Cladiere L."/>
            <person name="Moustafa A."/>
            <person name="Nehr Z."/>
            <person name="Nyvall Collen P."/>
            <person name="Panaud O."/>
            <person name="Partensky F."/>
            <person name="Poulain J."/>
            <person name="Rensing S.A."/>
            <person name="Rousvoal S."/>
            <person name="Samson G."/>
            <person name="Symeonidi A."/>
            <person name="Weissenbach J."/>
            <person name="Zambounis A."/>
            <person name="Wincker P."/>
            <person name="Boyen C."/>
        </authorList>
    </citation>
    <scope>NUCLEOTIDE SEQUENCE [LARGE SCALE GENOMIC DNA]</scope>
    <source>
        <strain evidence="3">cv. Stackhouse</strain>
    </source>
</reference>
<evidence type="ECO:0000256" key="1">
    <source>
        <dbReference type="SAM" id="Phobius"/>
    </source>
</evidence>
<keyword evidence="1" id="KW-1133">Transmembrane helix</keyword>
<gene>
    <name evidence="2" type="ORF">CHC_T00005275001</name>
</gene>